<dbReference type="GO" id="GO:0016818">
    <property type="term" value="F:hydrolase activity, acting on acid anhydrides, in phosphorus-containing anhydrides"/>
    <property type="evidence" value="ECO:0007669"/>
    <property type="project" value="InterPro"/>
</dbReference>
<dbReference type="GO" id="GO:0003676">
    <property type="term" value="F:nucleic acid binding"/>
    <property type="evidence" value="ECO:0007669"/>
    <property type="project" value="InterPro"/>
</dbReference>
<comment type="caution">
    <text evidence="2">The sequence shown here is derived from an EMBL/GenBank/DDBJ whole genome shotgun (WGS) entry which is preliminary data.</text>
</comment>
<dbReference type="Pfam" id="PF13513">
    <property type="entry name" value="HEAT_EZ"/>
    <property type="match status" value="1"/>
</dbReference>
<dbReference type="PANTHER" id="PTHR11472">
    <property type="entry name" value="DNA REPAIR DEAD HELICASE RAD3/XP-D SUBFAMILY MEMBER"/>
    <property type="match status" value="1"/>
</dbReference>
<proteinExistence type="predicted"/>
<dbReference type="InterPro" id="IPR016024">
    <property type="entry name" value="ARM-type_fold"/>
</dbReference>
<dbReference type="Gene3D" id="3.40.50.300">
    <property type="entry name" value="P-loop containing nucleotide triphosphate hydrolases"/>
    <property type="match status" value="1"/>
</dbReference>
<dbReference type="Gene3D" id="1.25.10.10">
    <property type="entry name" value="Leucine-rich Repeat Variant"/>
    <property type="match status" value="1"/>
</dbReference>
<dbReference type="SUPFAM" id="SSF48371">
    <property type="entry name" value="ARM repeat"/>
    <property type="match status" value="1"/>
</dbReference>
<dbReference type="InterPro" id="IPR027417">
    <property type="entry name" value="P-loop_NTPase"/>
</dbReference>
<dbReference type="GO" id="GO:0006139">
    <property type="term" value="P:nucleobase-containing compound metabolic process"/>
    <property type="evidence" value="ECO:0007669"/>
    <property type="project" value="InterPro"/>
</dbReference>
<evidence type="ECO:0000259" key="1">
    <source>
        <dbReference type="SMART" id="SM00491"/>
    </source>
</evidence>
<dbReference type="InterPro" id="IPR045028">
    <property type="entry name" value="DinG/Rad3-like"/>
</dbReference>
<reference evidence="2" key="1">
    <citation type="journal article" date="2014" name="Front. Microbiol.">
        <title>High frequency of phylogenetically diverse reductive dehalogenase-homologous genes in deep subseafloor sedimentary metagenomes.</title>
        <authorList>
            <person name="Kawai M."/>
            <person name="Futagami T."/>
            <person name="Toyoda A."/>
            <person name="Takaki Y."/>
            <person name="Nishi S."/>
            <person name="Hori S."/>
            <person name="Arai W."/>
            <person name="Tsubouchi T."/>
            <person name="Morono Y."/>
            <person name="Uchiyama I."/>
            <person name="Ito T."/>
            <person name="Fujiyama A."/>
            <person name="Inagaki F."/>
            <person name="Takami H."/>
        </authorList>
    </citation>
    <scope>NUCLEOTIDE SEQUENCE</scope>
    <source>
        <strain evidence="2">Expedition CK06-06</strain>
    </source>
</reference>
<dbReference type="SMART" id="SM00491">
    <property type="entry name" value="HELICc2"/>
    <property type="match status" value="1"/>
</dbReference>
<accession>X1I7S1</accession>
<dbReference type="InterPro" id="IPR006555">
    <property type="entry name" value="ATP-dep_Helicase_C"/>
</dbReference>
<dbReference type="GO" id="GO:0005524">
    <property type="term" value="F:ATP binding"/>
    <property type="evidence" value="ECO:0007669"/>
    <property type="project" value="InterPro"/>
</dbReference>
<feature type="domain" description="ATP-dependent helicase C-terminal" evidence="1">
    <location>
        <begin position="1"/>
        <end position="83"/>
    </location>
</feature>
<evidence type="ECO:0000313" key="2">
    <source>
        <dbReference type="EMBL" id="GAH77757.1"/>
    </source>
</evidence>
<name>X1I7S1_9ZZZZ</name>
<dbReference type="AlphaFoldDB" id="X1I7S1"/>
<protein>
    <recommendedName>
        <fullName evidence="1">ATP-dependent helicase C-terminal domain-containing protein</fullName>
    </recommendedName>
</protein>
<dbReference type="InterPro" id="IPR011989">
    <property type="entry name" value="ARM-like"/>
</dbReference>
<feature type="non-terminal residue" evidence="2">
    <location>
        <position position="218"/>
    </location>
</feature>
<dbReference type="PANTHER" id="PTHR11472:SF34">
    <property type="entry name" value="REGULATOR OF TELOMERE ELONGATION HELICASE 1"/>
    <property type="match status" value="1"/>
</dbReference>
<dbReference type="GO" id="GO:0003678">
    <property type="term" value="F:DNA helicase activity"/>
    <property type="evidence" value="ECO:0007669"/>
    <property type="project" value="TreeGrafter"/>
</dbReference>
<dbReference type="EMBL" id="BARU01041756">
    <property type="protein sequence ID" value="GAH77757.1"/>
    <property type="molecule type" value="Genomic_DNA"/>
</dbReference>
<dbReference type="Pfam" id="PF13307">
    <property type="entry name" value="Helicase_C_2"/>
    <property type="match status" value="1"/>
</dbReference>
<gene>
    <name evidence="2" type="ORF">S03H2_64306</name>
</gene>
<organism evidence="2">
    <name type="scientific">marine sediment metagenome</name>
    <dbReference type="NCBI Taxonomy" id="412755"/>
    <lineage>
        <taxon>unclassified sequences</taxon>
        <taxon>metagenomes</taxon>
        <taxon>ecological metagenomes</taxon>
    </lineage>
</organism>
<sequence length="218" mass="23835">TTTFWQGIDIKGDKLSLVVIVKMPFGSPGDPVYDERCRRLGERWFTDLALPSAILLLRQGVGRLIRGIHDYGVVAILDTRLLRSSYGRTIVSSLPEVDVVHSIEDVKRFFASIPQSASSKVQTTTVSQGQGIGPSDTEKGISRVVALGNSNDPSVIPEVIDFTRSRNGNERRFAASALGKLARFKPEIYKAVGALEGLLGDEKPQVRQYALKALVRIG</sequence>
<feature type="non-terminal residue" evidence="2">
    <location>
        <position position="1"/>
    </location>
</feature>